<reference evidence="4" key="1">
    <citation type="submission" date="2013-07" db="EMBL/GenBank/DDBJ databases">
        <title>The genome of Eucalyptus grandis.</title>
        <authorList>
            <person name="Schmutz J."/>
            <person name="Hayes R."/>
            <person name="Myburg A."/>
            <person name="Tuskan G."/>
            <person name="Grattapaglia D."/>
            <person name="Rokhsar D.S."/>
        </authorList>
    </citation>
    <scope>NUCLEOTIDE SEQUENCE</scope>
    <source>
        <tissue evidence="4">Leaf extractions</tissue>
    </source>
</reference>
<dbReference type="EMBL" id="KK198756">
    <property type="protein sequence ID" value="KCW78291.1"/>
    <property type="molecule type" value="Genomic_DNA"/>
</dbReference>
<protein>
    <submittedName>
        <fullName evidence="4">Uncharacterized protein</fullName>
    </submittedName>
</protein>
<sequence>MSNNKTRGFSLNKHLSRASKWVAGRTQSPSADGCCLSAVPSGPCTTNPMSKLLSWCHGLTSKRTKFLCLGKPVGSGYMPAGQDPVEERPAAKTVPKGHLPVYVGRRSGEFCRVLVPVVYINHPLFVDLLREAEEELGFSHRGGGITIPCEVSEFERVKSQVAAAAAAGNCGRRSTWKKRHLGKDLETLSTKYI</sequence>
<dbReference type="FunCoup" id="A0A059CJC6">
    <property type="interactions" value="1120"/>
</dbReference>
<dbReference type="KEGG" id="egr:104443264"/>
<organism evidence="4">
    <name type="scientific">Eucalyptus grandis</name>
    <name type="common">Flooded gum</name>
    <dbReference type="NCBI Taxonomy" id="71139"/>
    <lineage>
        <taxon>Eukaryota</taxon>
        <taxon>Viridiplantae</taxon>
        <taxon>Streptophyta</taxon>
        <taxon>Embryophyta</taxon>
        <taxon>Tracheophyta</taxon>
        <taxon>Spermatophyta</taxon>
        <taxon>Magnoliopsida</taxon>
        <taxon>eudicotyledons</taxon>
        <taxon>Gunneridae</taxon>
        <taxon>Pentapetalae</taxon>
        <taxon>rosids</taxon>
        <taxon>malvids</taxon>
        <taxon>Myrtales</taxon>
        <taxon>Myrtaceae</taxon>
        <taxon>Myrtoideae</taxon>
        <taxon>Eucalypteae</taxon>
        <taxon>Eucalyptus</taxon>
    </lineage>
</organism>
<dbReference type="GO" id="GO:0009733">
    <property type="term" value="P:response to auxin"/>
    <property type="evidence" value="ECO:0007669"/>
    <property type="project" value="InterPro"/>
</dbReference>
<accession>A0A059CJC6</accession>
<gene>
    <name evidence="4" type="ORF">EUGRSUZ_D02470</name>
</gene>
<evidence type="ECO:0000313" key="4">
    <source>
        <dbReference type="EMBL" id="KCW78291.1"/>
    </source>
</evidence>
<dbReference type="PANTHER" id="PTHR31374">
    <property type="entry name" value="AUXIN-INDUCED PROTEIN-LIKE-RELATED"/>
    <property type="match status" value="1"/>
</dbReference>
<dbReference type="InParanoid" id="A0A059CJC6"/>
<dbReference type="AlphaFoldDB" id="A0A059CJC6"/>
<keyword evidence="2" id="KW-0217">Developmental protein</keyword>
<evidence type="ECO:0000256" key="3">
    <source>
        <dbReference type="ARBA" id="ARBA00022604"/>
    </source>
</evidence>
<dbReference type="PANTHER" id="PTHR31374:SF388">
    <property type="entry name" value="AUXIN-RESPONSIVE PROTEIN SAUR36"/>
    <property type="match status" value="1"/>
</dbReference>
<name>A0A059CJC6_EUCGR</name>
<proteinExistence type="inferred from homology"/>
<dbReference type="Pfam" id="PF02519">
    <property type="entry name" value="Auxin_inducible"/>
    <property type="match status" value="1"/>
</dbReference>
<dbReference type="STRING" id="71139.A0A059CJC6"/>
<evidence type="ECO:0000256" key="1">
    <source>
        <dbReference type="ARBA" id="ARBA00006974"/>
    </source>
</evidence>
<dbReference type="OMA" id="RNPRGYC"/>
<dbReference type="OrthoDB" id="1026046at2759"/>
<dbReference type="Gramene" id="KCW78291">
    <property type="protein sequence ID" value="KCW78291"/>
    <property type="gene ID" value="EUGRSUZ_D02470"/>
</dbReference>
<dbReference type="eggNOG" id="ENOG502S3J8">
    <property type="taxonomic scope" value="Eukaryota"/>
</dbReference>
<keyword evidence="3" id="KW-0341">Growth regulation</keyword>
<evidence type="ECO:0000256" key="2">
    <source>
        <dbReference type="ARBA" id="ARBA00022473"/>
    </source>
</evidence>
<comment type="similarity">
    <text evidence="1">Belongs to the ARG7 family.</text>
</comment>
<dbReference type="InterPro" id="IPR003676">
    <property type="entry name" value="SAUR_fam"/>
</dbReference>